<comment type="caution">
    <text evidence="1">The sequence shown here is derived from an EMBL/GenBank/DDBJ whole genome shotgun (WGS) entry which is preliminary data.</text>
</comment>
<reference evidence="1" key="1">
    <citation type="submission" date="2022-03" db="EMBL/GenBank/DDBJ databases">
        <authorList>
            <person name="Tunstrom K."/>
        </authorList>
    </citation>
    <scope>NUCLEOTIDE SEQUENCE</scope>
</reference>
<evidence type="ECO:0000313" key="1">
    <source>
        <dbReference type="EMBL" id="CAH2108369.1"/>
    </source>
</evidence>
<sequence length="82" mass="9106">MGHKTEDSTAFTDAVRSATTSVGKVKTLMPTTTIEILDLDRISTEDDVRETLKCDFTTSLEIKSIQCNENHPARSKGSFLRD</sequence>
<protein>
    <submittedName>
        <fullName evidence="1">Uncharacterized protein</fullName>
    </submittedName>
</protein>
<organism evidence="1 2">
    <name type="scientific">Euphydryas editha</name>
    <name type="common">Edith's checkerspot</name>
    <dbReference type="NCBI Taxonomy" id="104508"/>
    <lineage>
        <taxon>Eukaryota</taxon>
        <taxon>Metazoa</taxon>
        <taxon>Ecdysozoa</taxon>
        <taxon>Arthropoda</taxon>
        <taxon>Hexapoda</taxon>
        <taxon>Insecta</taxon>
        <taxon>Pterygota</taxon>
        <taxon>Neoptera</taxon>
        <taxon>Endopterygota</taxon>
        <taxon>Lepidoptera</taxon>
        <taxon>Glossata</taxon>
        <taxon>Ditrysia</taxon>
        <taxon>Papilionoidea</taxon>
        <taxon>Nymphalidae</taxon>
        <taxon>Nymphalinae</taxon>
        <taxon>Euphydryas</taxon>
    </lineage>
</organism>
<proteinExistence type="predicted"/>
<gene>
    <name evidence="1" type="ORF">EEDITHA_LOCUS22312</name>
</gene>
<keyword evidence="2" id="KW-1185">Reference proteome</keyword>
<dbReference type="Proteomes" id="UP001153954">
    <property type="component" value="Unassembled WGS sequence"/>
</dbReference>
<accession>A0AAU9VAK1</accession>
<name>A0AAU9VAK1_EUPED</name>
<dbReference type="AlphaFoldDB" id="A0AAU9VAK1"/>
<dbReference type="EMBL" id="CAKOGL010000031">
    <property type="protein sequence ID" value="CAH2108369.1"/>
    <property type="molecule type" value="Genomic_DNA"/>
</dbReference>
<evidence type="ECO:0000313" key="2">
    <source>
        <dbReference type="Proteomes" id="UP001153954"/>
    </source>
</evidence>